<sequence>MSLLESEIRQRLTRQFHLLAQGDDAPPGPRYRLEGLMEAAVISGEIKKEALQALIENLHQDIFAQTIEARLGEDWEQWHPFPQIPAFALRAPVSPSTSD</sequence>
<dbReference type="Proteomes" id="UP001626537">
    <property type="component" value="Chromosome"/>
</dbReference>
<evidence type="ECO:0000313" key="2">
    <source>
        <dbReference type="Proteomes" id="UP001626537"/>
    </source>
</evidence>
<accession>A0ABZ0I0M6</accession>
<protein>
    <submittedName>
        <fullName evidence="1">Uncharacterized protein</fullName>
    </submittedName>
</protein>
<proteinExistence type="predicted"/>
<dbReference type="EMBL" id="CP136864">
    <property type="protein sequence ID" value="WOJ93052.1"/>
    <property type="molecule type" value="Genomic_DNA"/>
</dbReference>
<name>A0ABZ0I0M6_9GAMM</name>
<organism evidence="1 2">
    <name type="scientific">Congregibacter variabilis</name>
    <dbReference type="NCBI Taxonomy" id="3081200"/>
    <lineage>
        <taxon>Bacteria</taxon>
        <taxon>Pseudomonadati</taxon>
        <taxon>Pseudomonadota</taxon>
        <taxon>Gammaproteobacteria</taxon>
        <taxon>Cellvibrionales</taxon>
        <taxon>Halieaceae</taxon>
        <taxon>Congregibacter</taxon>
    </lineage>
</organism>
<evidence type="ECO:0000313" key="1">
    <source>
        <dbReference type="EMBL" id="WOJ93052.1"/>
    </source>
</evidence>
<keyword evidence="2" id="KW-1185">Reference proteome</keyword>
<gene>
    <name evidence="1" type="ORF">R0135_14875</name>
</gene>
<reference evidence="1 2" key="1">
    <citation type="submission" date="2023-10" db="EMBL/GenBank/DDBJ databases">
        <title>Two novel species belonging to the OM43/NOR5 clade.</title>
        <authorList>
            <person name="Park M."/>
        </authorList>
    </citation>
    <scope>NUCLEOTIDE SEQUENCE [LARGE SCALE GENOMIC DNA]</scope>
    <source>
        <strain evidence="1 2">IMCC43200</strain>
    </source>
</reference>
<dbReference type="RefSeq" id="WP_407347713.1">
    <property type="nucleotide sequence ID" value="NZ_CP136864.1"/>
</dbReference>